<sequence>MTAFCDNAGARPHGSFARSVLGWIAGLTGLRKAEPHAAASQGVVQVPRHELQRLTETSPHLLADIGVMPEAATGEASPWRLQDGRHLLLRPPL</sequence>
<reference evidence="1 2" key="1">
    <citation type="submission" date="2015-09" db="EMBL/GenBank/DDBJ databases">
        <authorList>
            <consortium name="Swine Surveillance"/>
        </authorList>
    </citation>
    <scope>NUCLEOTIDE SEQUENCE [LARGE SCALE GENOMIC DNA]</scope>
    <source>
        <strain evidence="1 2">CECT 8399</strain>
    </source>
</reference>
<organism evidence="1 2">
    <name type="scientific">Leisingera aquaemixtae</name>
    <dbReference type="NCBI Taxonomy" id="1396826"/>
    <lineage>
        <taxon>Bacteria</taxon>
        <taxon>Pseudomonadati</taxon>
        <taxon>Pseudomonadota</taxon>
        <taxon>Alphaproteobacteria</taxon>
        <taxon>Rhodobacterales</taxon>
        <taxon>Roseobacteraceae</taxon>
        <taxon>Leisingera</taxon>
    </lineage>
</organism>
<gene>
    <name evidence="1" type="ORF">PHA8399_04165</name>
</gene>
<dbReference type="Proteomes" id="UP000051326">
    <property type="component" value="Unassembled WGS sequence"/>
</dbReference>
<dbReference type="RefSeq" id="WP_145977102.1">
    <property type="nucleotide sequence ID" value="NZ_CYSR01000040.1"/>
</dbReference>
<evidence type="ECO:0000313" key="1">
    <source>
        <dbReference type="EMBL" id="CUI02009.1"/>
    </source>
</evidence>
<protein>
    <submittedName>
        <fullName evidence="1">Uncharacterized protein</fullName>
    </submittedName>
</protein>
<dbReference type="EMBL" id="CYSR01000040">
    <property type="protein sequence ID" value="CUI02009.1"/>
    <property type="molecule type" value="Genomic_DNA"/>
</dbReference>
<dbReference type="AlphaFoldDB" id="A0A0P1HZF3"/>
<proteinExistence type="predicted"/>
<accession>A0A0P1HZF3</accession>
<evidence type="ECO:0000313" key="2">
    <source>
        <dbReference type="Proteomes" id="UP000051326"/>
    </source>
</evidence>
<name>A0A0P1HZF3_9RHOB</name>